<evidence type="ECO:0000256" key="6">
    <source>
        <dbReference type="SAM" id="SignalP"/>
    </source>
</evidence>
<dbReference type="Pfam" id="PF07980">
    <property type="entry name" value="SusD_RagB"/>
    <property type="match status" value="1"/>
</dbReference>
<gene>
    <name evidence="9" type="ORF">B0A65_07050</name>
</gene>
<evidence type="ECO:0000256" key="3">
    <source>
        <dbReference type="ARBA" id="ARBA00022729"/>
    </source>
</evidence>
<dbReference type="EMBL" id="MUGV01000013">
    <property type="protein sequence ID" value="OXA80380.1"/>
    <property type="molecule type" value="Genomic_DNA"/>
</dbReference>
<proteinExistence type="inferred from homology"/>
<dbReference type="InterPro" id="IPR012944">
    <property type="entry name" value="SusD_RagB_dom"/>
</dbReference>
<feature type="chain" id="PRO_5047269584" evidence="6">
    <location>
        <begin position="23"/>
        <end position="509"/>
    </location>
</feature>
<feature type="domain" description="RagB/SusD" evidence="7">
    <location>
        <begin position="298"/>
        <end position="508"/>
    </location>
</feature>
<dbReference type="InterPro" id="IPR011990">
    <property type="entry name" value="TPR-like_helical_dom_sf"/>
</dbReference>
<keyword evidence="4" id="KW-0472">Membrane</keyword>
<keyword evidence="3 6" id="KW-0732">Signal</keyword>
<protein>
    <submittedName>
        <fullName evidence="9">RagB/SusD family nutrient uptake outer membrane protein</fullName>
    </submittedName>
</protein>
<comment type="caution">
    <text evidence="9">The sequence shown here is derived from an EMBL/GenBank/DDBJ whole genome shotgun (WGS) entry which is preliminary data.</text>
</comment>
<evidence type="ECO:0000313" key="10">
    <source>
        <dbReference type="Proteomes" id="UP000198382"/>
    </source>
</evidence>
<evidence type="ECO:0000256" key="5">
    <source>
        <dbReference type="ARBA" id="ARBA00023237"/>
    </source>
</evidence>
<feature type="domain" description="SusD-like N-terminal" evidence="8">
    <location>
        <begin position="106"/>
        <end position="225"/>
    </location>
</feature>
<comment type="subcellular location">
    <subcellularLocation>
        <location evidence="1">Cell outer membrane</location>
    </subcellularLocation>
</comment>
<dbReference type="RefSeq" id="WP_026984574.1">
    <property type="nucleotide sequence ID" value="NZ_MUGV01000013.1"/>
</dbReference>
<evidence type="ECO:0000259" key="7">
    <source>
        <dbReference type="Pfam" id="PF07980"/>
    </source>
</evidence>
<feature type="signal peptide" evidence="6">
    <location>
        <begin position="1"/>
        <end position="22"/>
    </location>
</feature>
<dbReference type="Pfam" id="PF14322">
    <property type="entry name" value="SusD-like_3"/>
    <property type="match status" value="1"/>
</dbReference>
<dbReference type="PROSITE" id="PS51257">
    <property type="entry name" value="PROKAR_LIPOPROTEIN"/>
    <property type="match status" value="1"/>
</dbReference>
<keyword evidence="10" id="KW-1185">Reference proteome</keyword>
<evidence type="ECO:0000313" key="9">
    <source>
        <dbReference type="EMBL" id="OXA80380.1"/>
    </source>
</evidence>
<evidence type="ECO:0000256" key="2">
    <source>
        <dbReference type="ARBA" id="ARBA00006275"/>
    </source>
</evidence>
<dbReference type="Proteomes" id="UP000198382">
    <property type="component" value="Unassembled WGS sequence"/>
</dbReference>
<accession>A0ABX4BSJ4</accession>
<evidence type="ECO:0000259" key="8">
    <source>
        <dbReference type="Pfam" id="PF14322"/>
    </source>
</evidence>
<evidence type="ECO:0000256" key="1">
    <source>
        <dbReference type="ARBA" id="ARBA00004442"/>
    </source>
</evidence>
<dbReference type="InterPro" id="IPR033985">
    <property type="entry name" value="SusD-like_N"/>
</dbReference>
<sequence>MKKIYILLTAISLGLAACTGLSEDPESFISPGQFYKTSNDAVAAVNSIYFHLNQNDIVGQPIYNSLYNTGMDFMTDDLSAGPGSPNPDVRSLSALAHSSTLLRGKESWQQHYSGINKANVAIERIPEVTMDEKLKSRLLGEARFLRALYYFDLVRQFGGVPLLLTDQTQLPIEQLQVPRNTATEIYAQIITDLKESVNNFKAGSTGEVGRATEGAAKSLLSKVYLTKRDWANAVTTAEEVINGSYGYVLLSDYSQVFLPAYKNSKEHIFSVQFNSAANITNAVTGRDIATGVPGIKGSYGDQLTFYTKGTDKFFSIYKLYTAKDKRRNVSFVTKYKSPTNGKWYGTLNDIKIPGDSVPYLNKYWDPNFASTGKSEANANIIRFAEVLLIHAEAENELNGPTAKAYASLNRVRKRAGLDDLTPDLTKDQFREALYLDRRLELVGEYQRFFDLIRQTGSEATGVGPEGRGTLLKNLQAVGKTNVAARHYLFPIPQFEIERNKKLTQNPGWE</sequence>
<evidence type="ECO:0000256" key="4">
    <source>
        <dbReference type="ARBA" id="ARBA00023136"/>
    </source>
</evidence>
<dbReference type="Gene3D" id="1.25.40.390">
    <property type="match status" value="1"/>
</dbReference>
<name>A0ABX4BSJ4_FLAFR</name>
<keyword evidence="5" id="KW-0998">Cell outer membrane</keyword>
<reference evidence="9 10" key="1">
    <citation type="submission" date="2016-11" db="EMBL/GenBank/DDBJ databases">
        <title>Whole genomes of Flavobacteriaceae.</title>
        <authorList>
            <person name="Stine C."/>
            <person name="Li C."/>
            <person name="Tadesse D."/>
        </authorList>
    </citation>
    <scope>NUCLEOTIDE SEQUENCE [LARGE SCALE GENOMIC DNA]</scope>
    <source>
        <strain evidence="9 10">DSM 15937</strain>
    </source>
</reference>
<comment type="similarity">
    <text evidence="2">Belongs to the SusD family.</text>
</comment>
<dbReference type="CDD" id="cd08977">
    <property type="entry name" value="SusD"/>
    <property type="match status" value="1"/>
</dbReference>
<dbReference type="SUPFAM" id="SSF48452">
    <property type="entry name" value="TPR-like"/>
    <property type="match status" value="1"/>
</dbReference>
<organism evidence="9 10">
    <name type="scientific">Flavobacterium frigidimaris</name>
    <dbReference type="NCBI Taxonomy" id="262320"/>
    <lineage>
        <taxon>Bacteria</taxon>
        <taxon>Pseudomonadati</taxon>
        <taxon>Bacteroidota</taxon>
        <taxon>Flavobacteriia</taxon>
        <taxon>Flavobacteriales</taxon>
        <taxon>Flavobacteriaceae</taxon>
        <taxon>Flavobacterium</taxon>
    </lineage>
</organism>